<dbReference type="AlphaFoldDB" id="A0AAP3GXY4"/>
<keyword evidence="1" id="KW-1133">Transmembrane helix</keyword>
<evidence type="ECO:0000313" key="5">
    <source>
        <dbReference type="EMBL" id="MCZ9679023.1"/>
    </source>
</evidence>
<dbReference type="EMBL" id="JAKHPW010000018">
    <property type="protein sequence ID" value="MCZ3622867.1"/>
    <property type="molecule type" value="Genomic_DNA"/>
</dbReference>
<sequence>MQNKLPNEIKKVWLAENILEVIGTMIGFGIVYFVLITFVAKNLVNLFLMIWAILFALVIVFDIVQILLIPYVYNFWTYQITGEYVVLHKGYIFRKQITVPLARLQTVTLEAGPLLRWQHLTELHLHTASSSEKISGLKLEDAKLFRKQLLNIIQKAGDKHD</sequence>
<dbReference type="EMBL" id="JAKHEY010000019">
    <property type="protein sequence ID" value="MCZ9679023.1"/>
    <property type="molecule type" value="Genomic_DNA"/>
</dbReference>
<reference evidence="4 6" key="2">
    <citation type="submission" date="2022-01" db="EMBL/GenBank/DDBJ databases">
        <title>VMRC isolate genome collection.</title>
        <authorList>
            <person name="France M."/>
            <person name="Rutt L."/>
            <person name="Humphrys M."/>
            <person name="Ravel J."/>
        </authorList>
    </citation>
    <scope>NUCLEOTIDE SEQUENCE</scope>
    <source>
        <strain evidence="4">C0127B5</strain>
        <strain evidence="3 6">C0172B4</strain>
    </source>
</reference>
<feature type="transmembrane region" description="Helical" evidence="1">
    <location>
        <begin position="46"/>
        <end position="73"/>
    </location>
</feature>
<name>A0AAP3GXY4_9LACO</name>
<dbReference type="Pfam" id="PF03703">
    <property type="entry name" value="bPH_2"/>
    <property type="match status" value="1"/>
</dbReference>
<evidence type="ECO:0000313" key="6">
    <source>
        <dbReference type="Proteomes" id="UP001211420"/>
    </source>
</evidence>
<protein>
    <submittedName>
        <fullName evidence="4">PH domain-containing protein</fullName>
    </submittedName>
</protein>
<dbReference type="RefSeq" id="WP_022091028.1">
    <property type="nucleotide sequence ID" value="NZ_CABMGH010000041.1"/>
</dbReference>
<evidence type="ECO:0000313" key="7">
    <source>
        <dbReference type="Proteomes" id="UP001213015"/>
    </source>
</evidence>
<keyword evidence="1" id="KW-0812">Transmembrane</keyword>
<evidence type="ECO:0000259" key="2">
    <source>
        <dbReference type="Pfam" id="PF03703"/>
    </source>
</evidence>
<dbReference type="Proteomes" id="UP001213015">
    <property type="component" value="Unassembled WGS sequence"/>
</dbReference>
<dbReference type="PANTHER" id="PTHR34473:SF2">
    <property type="entry name" value="UPF0699 TRANSMEMBRANE PROTEIN YDBT"/>
    <property type="match status" value="1"/>
</dbReference>
<dbReference type="InterPro" id="IPR005182">
    <property type="entry name" value="YdbS-like_PH"/>
</dbReference>
<evidence type="ECO:0000313" key="4">
    <source>
        <dbReference type="EMBL" id="MCZ3845504.1"/>
    </source>
</evidence>
<reference evidence="5" key="1">
    <citation type="submission" date="2022-01" db="EMBL/GenBank/DDBJ databases">
        <title>STING isolate genome collection.</title>
        <authorList>
            <person name="France M."/>
            <person name="Rutt L."/>
            <person name="Humphrys M."/>
            <person name="Ravel J."/>
        </authorList>
    </citation>
    <scope>NUCLEOTIDE SEQUENCE</scope>
    <source>
        <strain evidence="5">C0081E5</strain>
    </source>
</reference>
<keyword evidence="1" id="KW-0472">Membrane</keyword>
<dbReference type="Proteomes" id="UP001211420">
    <property type="component" value="Unassembled WGS sequence"/>
</dbReference>
<keyword evidence="6" id="KW-1185">Reference proteome</keyword>
<evidence type="ECO:0000256" key="1">
    <source>
        <dbReference type="SAM" id="Phobius"/>
    </source>
</evidence>
<evidence type="ECO:0000313" key="3">
    <source>
        <dbReference type="EMBL" id="MCZ3622867.1"/>
    </source>
</evidence>
<dbReference type="Proteomes" id="UP001211566">
    <property type="component" value="Unassembled WGS sequence"/>
</dbReference>
<comment type="caution">
    <text evidence="4">The sequence shown here is derived from an EMBL/GenBank/DDBJ whole genome shotgun (WGS) entry which is preliminary data.</text>
</comment>
<gene>
    <name evidence="4" type="ORF">L2422_08380</name>
    <name evidence="3" type="ORF">L2772_08425</name>
    <name evidence="5" type="ORF">L2Z99_08165</name>
</gene>
<dbReference type="PANTHER" id="PTHR34473">
    <property type="entry name" value="UPF0699 TRANSMEMBRANE PROTEIN YDBS"/>
    <property type="match status" value="1"/>
</dbReference>
<dbReference type="EMBL" id="JAKHLF010000022">
    <property type="protein sequence ID" value="MCZ3845504.1"/>
    <property type="molecule type" value="Genomic_DNA"/>
</dbReference>
<proteinExistence type="predicted"/>
<dbReference type="GeneID" id="97459988"/>
<feature type="transmembrane region" description="Helical" evidence="1">
    <location>
        <begin position="21"/>
        <end position="40"/>
    </location>
</feature>
<accession>A0AAP3GXY4</accession>
<feature type="domain" description="YdbS-like PH" evidence="2">
    <location>
        <begin position="73"/>
        <end position="148"/>
    </location>
</feature>
<organism evidence="4 7">
    <name type="scientific">Lactobacillus mulieris</name>
    <dbReference type="NCBI Taxonomy" id="2508708"/>
    <lineage>
        <taxon>Bacteria</taxon>
        <taxon>Bacillati</taxon>
        <taxon>Bacillota</taxon>
        <taxon>Bacilli</taxon>
        <taxon>Lactobacillales</taxon>
        <taxon>Lactobacillaceae</taxon>
        <taxon>Lactobacillus</taxon>
    </lineage>
</organism>